<dbReference type="PANTHER" id="PTHR43664">
    <property type="entry name" value="MONOAMINE OXIDASE-RELATED"/>
    <property type="match status" value="1"/>
</dbReference>
<name>A0ABW0RCF4_9BACL</name>
<reference evidence="3" key="1">
    <citation type="journal article" date="2019" name="Int. J. Syst. Evol. Microbiol.">
        <title>The Global Catalogue of Microorganisms (GCM) 10K type strain sequencing project: providing services to taxonomists for standard genome sequencing and annotation.</title>
        <authorList>
            <consortium name="The Broad Institute Genomics Platform"/>
            <consortium name="The Broad Institute Genome Sequencing Center for Infectious Disease"/>
            <person name="Wu L."/>
            <person name="Ma J."/>
        </authorList>
    </citation>
    <scope>NUCLEOTIDE SEQUENCE [LARGE SCALE GENOMIC DNA]</scope>
    <source>
        <strain evidence="3">CCUG 56331</strain>
    </source>
</reference>
<proteinExistence type="predicted"/>
<dbReference type="InterPro" id="IPR002539">
    <property type="entry name" value="MaoC-like_dom"/>
</dbReference>
<gene>
    <name evidence="2" type="ORF">ACFPOH_10705</name>
</gene>
<evidence type="ECO:0000259" key="1">
    <source>
        <dbReference type="Pfam" id="PF01575"/>
    </source>
</evidence>
<dbReference type="EMBL" id="JBHSNQ010000082">
    <property type="protein sequence ID" value="MFC5542236.1"/>
    <property type="molecule type" value="Genomic_DNA"/>
</dbReference>
<dbReference type="InterPro" id="IPR029069">
    <property type="entry name" value="HotDog_dom_sf"/>
</dbReference>
<accession>A0ABW0RCF4</accession>
<dbReference type="Proteomes" id="UP001595978">
    <property type="component" value="Unassembled WGS sequence"/>
</dbReference>
<dbReference type="Pfam" id="PF01575">
    <property type="entry name" value="MaoC_dehydratas"/>
    <property type="match status" value="1"/>
</dbReference>
<dbReference type="SUPFAM" id="SSF54637">
    <property type="entry name" value="Thioesterase/thiol ester dehydrase-isomerase"/>
    <property type="match status" value="1"/>
</dbReference>
<dbReference type="Gene3D" id="3.10.129.10">
    <property type="entry name" value="Hotdog Thioesterase"/>
    <property type="match status" value="1"/>
</dbReference>
<feature type="domain" description="MaoC-like" evidence="1">
    <location>
        <begin position="16"/>
        <end position="122"/>
    </location>
</feature>
<protein>
    <submittedName>
        <fullName evidence="2">MaoC/PaaZ C-terminal domain-containing protein</fullName>
    </submittedName>
</protein>
<comment type="caution">
    <text evidence="2">The sequence shown here is derived from an EMBL/GenBank/DDBJ whole genome shotgun (WGS) entry which is preliminary data.</text>
</comment>
<evidence type="ECO:0000313" key="2">
    <source>
        <dbReference type="EMBL" id="MFC5542236.1"/>
    </source>
</evidence>
<keyword evidence="3" id="KW-1185">Reference proteome</keyword>
<sequence length="148" mass="16702">MLNKPFEQFEVGETWTSRGRTITESDIVNFSGVSGDFFPLHTDSEYAKNTIFKQRIAHGLLVLSIGTGLLEMSPKAVVAFYGIEKLRFLKPTFIGDTIHLELKVTDLKDKGNGTGVVTFQQEIIKQTGETVVTAEYKFLINKKERYHV</sequence>
<dbReference type="PANTHER" id="PTHR43664:SF1">
    <property type="entry name" value="BETA-METHYLMALYL-COA DEHYDRATASE"/>
    <property type="match status" value="1"/>
</dbReference>
<dbReference type="InterPro" id="IPR052342">
    <property type="entry name" value="MCH/BMMD"/>
</dbReference>
<organism evidence="2 3">
    <name type="scientific">Ureibacillus suwonensis</name>
    <dbReference type="NCBI Taxonomy" id="313007"/>
    <lineage>
        <taxon>Bacteria</taxon>
        <taxon>Bacillati</taxon>
        <taxon>Bacillota</taxon>
        <taxon>Bacilli</taxon>
        <taxon>Bacillales</taxon>
        <taxon>Caryophanaceae</taxon>
        <taxon>Ureibacillus</taxon>
    </lineage>
</organism>
<evidence type="ECO:0000313" key="3">
    <source>
        <dbReference type="Proteomes" id="UP001595978"/>
    </source>
</evidence>
<dbReference type="RefSeq" id="WP_342469052.1">
    <property type="nucleotide sequence ID" value="NZ_JBHSNQ010000082.1"/>
</dbReference>